<accession>D7KPU0</accession>
<keyword evidence="6" id="KW-1185">Reference proteome</keyword>
<evidence type="ECO:0000256" key="3">
    <source>
        <dbReference type="ARBA" id="ARBA00023242"/>
    </source>
</evidence>
<feature type="region of interest" description="Disordered" evidence="4">
    <location>
        <begin position="269"/>
        <end position="302"/>
    </location>
</feature>
<dbReference type="AlphaFoldDB" id="D7KPU0"/>
<gene>
    <name evidence="5" type="ORF">ARALYDRAFT_314163</name>
</gene>
<dbReference type="Proteomes" id="UP000008694">
    <property type="component" value="Unassembled WGS sequence"/>
</dbReference>
<dbReference type="eggNOG" id="KOG2216">
    <property type="taxonomic scope" value="Eukaryota"/>
</dbReference>
<sequence>MLSEIAKDTVATAEKSPLELLQETKASVEAIIAKLLSIKQQGNPKSENRELLTQMFLNFINLRQANRAILIEEEKTKTETELAKSPVDFTTLELHNLMYEKSHYLKANKASRDFKSKYPNIDLISEQDFFSDAPEAIKSQTLSNDSSHDLMLKRLNFELHQRKELCKLRVRLEQQKKCLLETNAERNKFLSSLLVHLKSLKKASLPVQSQLSLQNQKKLKYHNLAELLPPPLYVIYSQFMAQKEAFEENIDIEVSGSLNDAQSYARQQAEQNSENLRMEIDDEDNDGKRQRKRPKKEGFDEGGLYEVHPLNVVLHVYDDEVPDPKSHDLIMLKFEYLLKLNVVCVGIEESQDGLEKNILCNIFPDDSGLEPPHQSAKLILGNDHAFDESRTSRPYKWAQHLAGIEILPEMSPFFTDRDIQNSDTAKDYASASDHRNVQTILQRIRSQKKTKVKLTLE</sequence>
<dbReference type="Pfam" id="PF09766">
    <property type="entry name" value="FmiP_Thoc5"/>
    <property type="match status" value="1"/>
</dbReference>
<evidence type="ECO:0000256" key="2">
    <source>
        <dbReference type="ARBA" id="ARBA00008044"/>
    </source>
</evidence>
<dbReference type="PANTHER" id="PTHR13375:SF5">
    <property type="entry name" value="THO COMPLEX SUBUNIT 5A"/>
    <property type="match status" value="1"/>
</dbReference>
<organism evidence="6">
    <name type="scientific">Arabidopsis lyrata subsp. lyrata</name>
    <name type="common">Lyre-leaved rock-cress</name>
    <dbReference type="NCBI Taxonomy" id="81972"/>
    <lineage>
        <taxon>Eukaryota</taxon>
        <taxon>Viridiplantae</taxon>
        <taxon>Streptophyta</taxon>
        <taxon>Embryophyta</taxon>
        <taxon>Tracheophyta</taxon>
        <taxon>Spermatophyta</taxon>
        <taxon>Magnoliopsida</taxon>
        <taxon>eudicotyledons</taxon>
        <taxon>Gunneridae</taxon>
        <taxon>Pentapetalae</taxon>
        <taxon>rosids</taxon>
        <taxon>malvids</taxon>
        <taxon>Brassicales</taxon>
        <taxon>Brassicaceae</taxon>
        <taxon>Camelineae</taxon>
        <taxon>Arabidopsis</taxon>
    </lineage>
</organism>
<dbReference type="GO" id="GO:0003729">
    <property type="term" value="F:mRNA binding"/>
    <property type="evidence" value="ECO:0007669"/>
    <property type="project" value="TreeGrafter"/>
</dbReference>
<proteinExistence type="inferred from homology"/>
<dbReference type="InterPro" id="IPR019163">
    <property type="entry name" value="THO_Thoc5"/>
</dbReference>
<dbReference type="STRING" id="81972.D7KPU0"/>
<dbReference type="Gramene" id="fgenesh1_pm.C_scaffold_1002943">
    <property type="protein sequence ID" value="fgenesh1_pm.C_scaffold_1002943"/>
    <property type="gene ID" value="fgenesh1_pm.C_scaffold_1002943"/>
</dbReference>
<dbReference type="GO" id="GO:0006406">
    <property type="term" value="P:mRNA export from nucleus"/>
    <property type="evidence" value="ECO:0007669"/>
    <property type="project" value="TreeGrafter"/>
</dbReference>
<dbReference type="PANTHER" id="PTHR13375">
    <property type="entry name" value="FMS INTERACTING PROTEIN"/>
    <property type="match status" value="1"/>
</dbReference>
<protein>
    <recommendedName>
        <fullName evidence="7">THO complex subunit 5B</fullName>
    </recommendedName>
</protein>
<evidence type="ECO:0000256" key="4">
    <source>
        <dbReference type="SAM" id="MobiDB-lite"/>
    </source>
</evidence>
<comment type="subcellular location">
    <subcellularLocation>
        <location evidence="1">Nucleus</location>
    </subcellularLocation>
</comment>
<evidence type="ECO:0000313" key="5">
    <source>
        <dbReference type="EMBL" id="EFH67579.1"/>
    </source>
</evidence>
<evidence type="ECO:0008006" key="7">
    <source>
        <dbReference type="Google" id="ProtNLM"/>
    </source>
</evidence>
<name>D7KPU0_ARALL</name>
<comment type="similarity">
    <text evidence="2">Belongs to the THOC5 family.</text>
</comment>
<keyword evidence="3" id="KW-0539">Nucleus</keyword>
<evidence type="ECO:0000256" key="1">
    <source>
        <dbReference type="ARBA" id="ARBA00004123"/>
    </source>
</evidence>
<dbReference type="HOGENOM" id="CLU_546786_0_0_1"/>
<dbReference type="KEGG" id="aly:9330078"/>
<dbReference type="GO" id="GO:0000445">
    <property type="term" value="C:THO complex part of transcription export complex"/>
    <property type="evidence" value="ECO:0007669"/>
    <property type="project" value="TreeGrafter"/>
</dbReference>
<evidence type="ECO:0000313" key="6">
    <source>
        <dbReference type="Proteomes" id="UP000008694"/>
    </source>
</evidence>
<reference evidence="6" key="1">
    <citation type="journal article" date="2011" name="Nat. Genet.">
        <title>The Arabidopsis lyrata genome sequence and the basis of rapid genome size change.</title>
        <authorList>
            <person name="Hu T.T."/>
            <person name="Pattyn P."/>
            <person name="Bakker E.G."/>
            <person name="Cao J."/>
            <person name="Cheng J.-F."/>
            <person name="Clark R.M."/>
            <person name="Fahlgren N."/>
            <person name="Fawcett J.A."/>
            <person name="Grimwood J."/>
            <person name="Gundlach H."/>
            <person name="Haberer G."/>
            <person name="Hollister J.D."/>
            <person name="Ossowski S."/>
            <person name="Ottilar R.P."/>
            <person name="Salamov A.A."/>
            <person name="Schneeberger K."/>
            <person name="Spannagl M."/>
            <person name="Wang X."/>
            <person name="Yang L."/>
            <person name="Nasrallah M.E."/>
            <person name="Bergelson J."/>
            <person name="Carrington J.C."/>
            <person name="Gaut B.S."/>
            <person name="Schmutz J."/>
            <person name="Mayer K.F.X."/>
            <person name="Van de Peer Y."/>
            <person name="Grigoriev I.V."/>
            <person name="Nordborg M."/>
            <person name="Weigel D."/>
            <person name="Guo Y.-L."/>
        </authorList>
    </citation>
    <scope>NUCLEOTIDE SEQUENCE [LARGE SCALE GENOMIC DNA]</scope>
    <source>
        <strain evidence="6">cv. MN47</strain>
    </source>
</reference>
<dbReference type="EMBL" id="GL348713">
    <property type="protein sequence ID" value="EFH67579.1"/>
    <property type="molecule type" value="Genomic_DNA"/>
</dbReference>
<dbReference type="OrthoDB" id="20582at2759"/>